<dbReference type="FunFam" id="3.30.70.270:FF:000001">
    <property type="entry name" value="Diguanylate cyclase domain protein"/>
    <property type="match status" value="1"/>
</dbReference>
<dbReference type="STRING" id="207559.Dde_1069"/>
<reference evidence="5 6" key="1">
    <citation type="journal article" date="2011" name="J. Bacteriol.">
        <title>Complete genome sequence and updated annotation of Desulfovibrio alaskensis G20.</title>
        <authorList>
            <person name="Hauser L.J."/>
            <person name="Land M.L."/>
            <person name="Brown S.D."/>
            <person name="Larimer F."/>
            <person name="Keller K.L."/>
            <person name="Rapp-Giles B.J."/>
            <person name="Price M.N."/>
            <person name="Lin M."/>
            <person name="Bruce D.C."/>
            <person name="Detter J.C."/>
            <person name="Tapia R."/>
            <person name="Han C.S."/>
            <person name="Goodwin L.A."/>
            <person name="Cheng J.F."/>
            <person name="Pitluck S."/>
            <person name="Copeland A."/>
            <person name="Lucas S."/>
            <person name="Nolan M."/>
            <person name="Lapidus A.L."/>
            <person name="Palumbo A.V."/>
            <person name="Wall J.D."/>
        </authorList>
    </citation>
    <scope>NUCLEOTIDE SEQUENCE [LARGE SCALE GENOMIC DNA]</scope>
    <source>
        <strain evidence="6">ATCC BAA 1058 / DSM 17464 / G20</strain>
    </source>
</reference>
<sequence>MTDNNQDLVQEHEGLAGLPVEQPPPPSFIRIFWLPVILYAGFVLLFVYWAGAEAEKEALADLDARLRVAAVALPGMLASDFHDRAIAPGSVGIDEELKNRERFNRYAAEAGMIYVYTLVQFRDGFCFSSPTVTVEEAQERRSWFFYPYENPPPAFMKALQTNTAQYVSYADEWGRFRSVAVPMTSPSGRRYLACADIQLQEVHEEIRQRQQFALLASLGFMLLGVPFLLAGRQAVAIYARYSLGILSRNMKLKRLADHDSLTGLLNRVSFFRVVDQRILMMRQVGAQGALLMIDIDDFKEINSRHGHLFGDEVLLGVSHILRQTARKQDTAGRYGGEELMLFLPDASADAARSVAERLCAQVGEMPFTFQGRTIRCTVSIGVAHFTAPSDMAMGYAEVADNALRQAKRHGKNNVVVLGA</sequence>
<dbReference type="PROSITE" id="PS50887">
    <property type="entry name" value="GGDEF"/>
    <property type="match status" value="1"/>
</dbReference>
<dbReference type="InterPro" id="IPR000160">
    <property type="entry name" value="GGDEF_dom"/>
</dbReference>
<evidence type="ECO:0000256" key="1">
    <source>
        <dbReference type="ARBA" id="ARBA00012528"/>
    </source>
</evidence>
<dbReference type="eggNOG" id="COG3706">
    <property type="taxonomic scope" value="Bacteria"/>
</dbReference>
<dbReference type="CDD" id="cd01949">
    <property type="entry name" value="GGDEF"/>
    <property type="match status" value="1"/>
</dbReference>
<evidence type="ECO:0000313" key="5">
    <source>
        <dbReference type="EMBL" id="ABB37870.1"/>
    </source>
</evidence>
<keyword evidence="3" id="KW-0812">Transmembrane</keyword>
<feature type="domain" description="GGDEF" evidence="4">
    <location>
        <begin position="286"/>
        <end position="419"/>
    </location>
</feature>
<name>Q313M6_OLEA2</name>
<dbReference type="PANTHER" id="PTHR45138:SF9">
    <property type="entry name" value="DIGUANYLATE CYCLASE DGCM-RELATED"/>
    <property type="match status" value="1"/>
</dbReference>
<keyword evidence="3" id="KW-1133">Transmembrane helix</keyword>
<dbReference type="Proteomes" id="UP000002710">
    <property type="component" value="Chromosome"/>
</dbReference>
<dbReference type="NCBIfam" id="TIGR00254">
    <property type="entry name" value="GGDEF"/>
    <property type="match status" value="1"/>
</dbReference>
<evidence type="ECO:0000256" key="3">
    <source>
        <dbReference type="SAM" id="Phobius"/>
    </source>
</evidence>
<evidence type="ECO:0000256" key="2">
    <source>
        <dbReference type="ARBA" id="ARBA00034247"/>
    </source>
</evidence>
<dbReference type="PANTHER" id="PTHR45138">
    <property type="entry name" value="REGULATORY COMPONENTS OF SENSORY TRANSDUCTION SYSTEM"/>
    <property type="match status" value="1"/>
</dbReference>
<dbReference type="SMART" id="SM00267">
    <property type="entry name" value="GGDEF"/>
    <property type="match status" value="1"/>
</dbReference>
<evidence type="ECO:0000259" key="4">
    <source>
        <dbReference type="PROSITE" id="PS50887"/>
    </source>
</evidence>
<feature type="transmembrane region" description="Helical" evidence="3">
    <location>
        <begin position="28"/>
        <end position="49"/>
    </location>
</feature>
<dbReference type="InterPro" id="IPR043128">
    <property type="entry name" value="Rev_trsase/Diguanyl_cyclase"/>
</dbReference>
<dbReference type="HOGENOM" id="CLU_655101_0_0_7"/>
<keyword evidence="6" id="KW-1185">Reference proteome</keyword>
<dbReference type="InterPro" id="IPR029787">
    <property type="entry name" value="Nucleotide_cyclase"/>
</dbReference>
<accession>Q313M6</accession>
<dbReference type="Gene3D" id="3.30.70.270">
    <property type="match status" value="1"/>
</dbReference>
<dbReference type="SUPFAM" id="SSF55073">
    <property type="entry name" value="Nucleotide cyclase"/>
    <property type="match status" value="1"/>
</dbReference>
<protein>
    <recommendedName>
        <fullName evidence="1">diguanylate cyclase</fullName>
        <ecNumber evidence="1">2.7.7.65</ecNumber>
    </recommendedName>
</protein>
<dbReference type="RefSeq" id="WP_011367102.1">
    <property type="nucleotide sequence ID" value="NC_007519.1"/>
</dbReference>
<feature type="transmembrane region" description="Helical" evidence="3">
    <location>
        <begin position="212"/>
        <end position="231"/>
    </location>
</feature>
<dbReference type="EC" id="2.7.7.65" evidence="1"/>
<dbReference type="KEGG" id="dde:Dde_1069"/>
<dbReference type="GO" id="GO:1902201">
    <property type="term" value="P:negative regulation of bacterial-type flagellum-dependent cell motility"/>
    <property type="evidence" value="ECO:0007669"/>
    <property type="project" value="TreeGrafter"/>
</dbReference>
<dbReference type="AlphaFoldDB" id="Q313M6"/>
<comment type="catalytic activity">
    <reaction evidence="2">
        <text>2 GTP = 3',3'-c-di-GMP + 2 diphosphate</text>
        <dbReference type="Rhea" id="RHEA:24898"/>
        <dbReference type="ChEBI" id="CHEBI:33019"/>
        <dbReference type="ChEBI" id="CHEBI:37565"/>
        <dbReference type="ChEBI" id="CHEBI:58805"/>
        <dbReference type="EC" id="2.7.7.65"/>
    </reaction>
</comment>
<dbReference type="EMBL" id="CP000112">
    <property type="protein sequence ID" value="ABB37870.1"/>
    <property type="molecule type" value="Genomic_DNA"/>
</dbReference>
<organism evidence="5 6">
    <name type="scientific">Oleidesulfovibrio alaskensis (strain ATCC BAA-1058 / DSM 17464 / G20)</name>
    <name type="common">Desulfovibrio alaskensis</name>
    <dbReference type="NCBI Taxonomy" id="207559"/>
    <lineage>
        <taxon>Bacteria</taxon>
        <taxon>Pseudomonadati</taxon>
        <taxon>Thermodesulfobacteriota</taxon>
        <taxon>Desulfovibrionia</taxon>
        <taxon>Desulfovibrionales</taxon>
        <taxon>Desulfovibrionaceae</taxon>
        <taxon>Oleidesulfovibrio</taxon>
    </lineage>
</organism>
<evidence type="ECO:0000313" key="6">
    <source>
        <dbReference type="Proteomes" id="UP000002710"/>
    </source>
</evidence>
<proteinExistence type="predicted"/>
<dbReference type="GO" id="GO:0005886">
    <property type="term" value="C:plasma membrane"/>
    <property type="evidence" value="ECO:0007669"/>
    <property type="project" value="TreeGrafter"/>
</dbReference>
<dbReference type="Pfam" id="PF00990">
    <property type="entry name" value="GGDEF"/>
    <property type="match status" value="1"/>
</dbReference>
<gene>
    <name evidence="5" type="ordered locus">Dde_1069</name>
</gene>
<keyword evidence="3" id="KW-0472">Membrane</keyword>
<dbReference type="GO" id="GO:0043709">
    <property type="term" value="P:cell adhesion involved in single-species biofilm formation"/>
    <property type="evidence" value="ECO:0007669"/>
    <property type="project" value="TreeGrafter"/>
</dbReference>
<dbReference type="GO" id="GO:0052621">
    <property type="term" value="F:diguanylate cyclase activity"/>
    <property type="evidence" value="ECO:0007669"/>
    <property type="project" value="UniProtKB-EC"/>
</dbReference>
<dbReference type="InterPro" id="IPR050469">
    <property type="entry name" value="Diguanylate_Cyclase"/>
</dbReference>